<keyword evidence="3" id="KW-1185">Reference proteome</keyword>
<protein>
    <submittedName>
        <fullName evidence="2">Uncharacterized protein</fullName>
    </submittedName>
</protein>
<feature type="transmembrane region" description="Helical" evidence="1">
    <location>
        <begin position="72"/>
        <end position="90"/>
    </location>
</feature>
<accession>A0ABD2CU68</accession>
<gene>
    <name evidence="2" type="ORF">V1477_004415</name>
</gene>
<keyword evidence="1" id="KW-1133">Transmembrane helix</keyword>
<evidence type="ECO:0000313" key="2">
    <source>
        <dbReference type="EMBL" id="KAL2747723.1"/>
    </source>
</evidence>
<feature type="transmembrane region" description="Helical" evidence="1">
    <location>
        <begin position="32"/>
        <end position="52"/>
    </location>
</feature>
<keyword evidence="1" id="KW-0812">Transmembrane</keyword>
<reference evidence="2 3" key="1">
    <citation type="journal article" date="2024" name="Ann. Entomol. Soc. Am.">
        <title>Genomic analyses of the southern and eastern yellowjacket wasps (Hymenoptera: Vespidae) reveal evolutionary signatures of social life.</title>
        <authorList>
            <person name="Catto M.A."/>
            <person name="Caine P.B."/>
            <person name="Orr S.E."/>
            <person name="Hunt B.G."/>
            <person name="Goodisman M.A.D."/>
        </authorList>
    </citation>
    <scope>NUCLEOTIDE SEQUENCE [LARGE SCALE GENOMIC DNA]</scope>
    <source>
        <strain evidence="2">232</strain>
        <tissue evidence="2">Head and thorax</tissue>
    </source>
</reference>
<proteinExistence type="predicted"/>
<evidence type="ECO:0000313" key="3">
    <source>
        <dbReference type="Proteomes" id="UP001607303"/>
    </source>
</evidence>
<dbReference type="EMBL" id="JAYRBN010000035">
    <property type="protein sequence ID" value="KAL2747723.1"/>
    <property type="molecule type" value="Genomic_DNA"/>
</dbReference>
<name>A0ABD2CU68_VESMC</name>
<organism evidence="2 3">
    <name type="scientific">Vespula maculifrons</name>
    <name type="common">Eastern yellow jacket</name>
    <name type="synonym">Wasp</name>
    <dbReference type="NCBI Taxonomy" id="7453"/>
    <lineage>
        <taxon>Eukaryota</taxon>
        <taxon>Metazoa</taxon>
        <taxon>Ecdysozoa</taxon>
        <taxon>Arthropoda</taxon>
        <taxon>Hexapoda</taxon>
        <taxon>Insecta</taxon>
        <taxon>Pterygota</taxon>
        <taxon>Neoptera</taxon>
        <taxon>Endopterygota</taxon>
        <taxon>Hymenoptera</taxon>
        <taxon>Apocrita</taxon>
        <taxon>Aculeata</taxon>
        <taxon>Vespoidea</taxon>
        <taxon>Vespidae</taxon>
        <taxon>Vespinae</taxon>
        <taxon>Vespula</taxon>
    </lineage>
</organism>
<evidence type="ECO:0000256" key="1">
    <source>
        <dbReference type="SAM" id="Phobius"/>
    </source>
</evidence>
<dbReference type="AlphaFoldDB" id="A0ABD2CU68"/>
<dbReference type="Proteomes" id="UP001607303">
    <property type="component" value="Unassembled WGS sequence"/>
</dbReference>
<sequence length="103" mass="12137">MIIDLKTRYILGPHKTDKLSVKLLTIMKETRLAKLCLWVFLIFRTMSTPSLLLSKFLDDFIEKFLIKTPRKFSSIFITFFLTFMYPQRSGTRTSKISSKKYDG</sequence>
<comment type="caution">
    <text evidence="2">The sequence shown here is derived from an EMBL/GenBank/DDBJ whole genome shotgun (WGS) entry which is preliminary data.</text>
</comment>
<keyword evidence="1" id="KW-0472">Membrane</keyword>